<evidence type="ECO:0000256" key="2">
    <source>
        <dbReference type="RuleBase" id="RU003457"/>
    </source>
</evidence>
<dbReference type="AlphaFoldDB" id="A0A2L0ID97"/>
<dbReference type="InterPro" id="IPR014710">
    <property type="entry name" value="RmlC-like_jellyroll"/>
</dbReference>
<evidence type="ECO:0000259" key="4">
    <source>
        <dbReference type="Pfam" id="PF17954"/>
    </source>
</evidence>
<accession>A0A2L0ID97</accession>
<evidence type="ECO:0000313" key="5">
    <source>
        <dbReference type="EMBL" id="AUX92581.1"/>
    </source>
</evidence>
<dbReference type="Pfam" id="PF02678">
    <property type="entry name" value="Pirin"/>
    <property type="match status" value="1"/>
</dbReference>
<dbReference type="InterPro" id="IPR012093">
    <property type="entry name" value="Pirin"/>
</dbReference>
<dbReference type="InterPro" id="IPR011051">
    <property type="entry name" value="RmlC_Cupin_sf"/>
</dbReference>
<dbReference type="InterPro" id="IPR003829">
    <property type="entry name" value="Pirin_N_dom"/>
</dbReference>
<dbReference type="Pfam" id="PF17954">
    <property type="entry name" value="Pirin_C_2"/>
    <property type="match status" value="1"/>
</dbReference>
<dbReference type="KEGG" id="pgz:C2E15_05485"/>
<sequence>MNIMRASPSQLFEYGPFTIRRMRPGEIDAARGDSAFGPLAIIDHMQMESGARIAMHQHLNDEILHYVWRGSMVHEDDRGERTPLSAKKAMLISAGRGVWHEESAPLVETEMLQVFIRPEAAGGEGRTQFMTRPEGAVDGQWTLLAGPEGDAAPLTLRQQVRAWDIRLMAQSSVSAPYRAGLAQWLYVAEGSVTVGGERLSKGDAISNGLQALPLIEARRDAILLCFQVDLAASATLAGQISGQ</sequence>
<gene>
    <name evidence="5" type="ORF">C2E15_05485</name>
</gene>
<reference evidence="5 6" key="1">
    <citation type="submission" date="2018-01" db="EMBL/GenBank/DDBJ databases">
        <title>Complete and assembled Genome of Pantoea gaviniae DSM22758T.</title>
        <authorList>
            <person name="Stevens M.J.A."/>
            <person name="Zurfluh K."/>
            <person name="Stephan R."/>
        </authorList>
    </citation>
    <scope>NUCLEOTIDE SEQUENCE [LARGE SCALE GENOMIC DNA]</scope>
    <source>
        <strain evidence="5 6">DSM 22758</strain>
    </source>
</reference>
<dbReference type="Gene3D" id="2.60.120.10">
    <property type="entry name" value="Jelly Rolls"/>
    <property type="match status" value="2"/>
</dbReference>
<dbReference type="RefSeq" id="WP_104956471.1">
    <property type="nucleotide sequence ID" value="NZ_CP026377.1"/>
</dbReference>
<dbReference type="Proteomes" id="UP000238365">
    <property type="component" value="Chromosome"/>
</dbReference>
<dbReference type="EMBL" id="CP026377">
    <property type="protein sequence ID" value="AUX92581.1"/>
    <property type="molecule type" value="Genomic_DNA"/>
</dbReference>
<dbReference type="PANTHER" id="PTHR43212">
    <property type="entry name" value="QUERCETIN 2,3-DIOXYGENASE"/>
    <property type="match status" value="1"/>
</dbReference>
<organism evidence="5 6">
    <name type="scientific">Mixta gaviniae</name>
    <dbReference type="NCBI Taxonomy" id="665914"/>
    <lineage>
        <taxon>Bacteria</taxon>
        <taxon>Pseudomonadati</taxon>
        <taxon>Pseudomonadota</taxon>
        <taxon>Gammaproteobacteria</taxon>
        <taxon>Enterobacterales</taxon>
        <taxon>Erwiniaceae</taxon>
        <taxon>Mixta</taxon>
    </lineage>
</organism>
<feature type="domain" description="Quercetin 2,3-dioxygenase C-terminal cupin" evidence="4">
    <location>
        <begin position="143"/>
        <end position="227"/>
    </location>
</feature>
<evidence type="ECO:0000259" key="3">
    <source>
        <dbReference type="Pfam" id="PF02678"/>
    </source>
</evidence>
<evidence type="ECO:0000313" key="6">
    <source>
        <dbReference type="Proteomes" id="UP000238365"/>
    </source>
</evidence>
<evidence type="ECO:0008006" key="7">
    <source>
        <dbReference type="Google" id="ProtNLM"/>
    </source>
</evidence>
<evidence type="ECO:0000256" key="1">
    <source>
        <dbReference type="ARBA" id="ARBA00008416"/>
    </source>
</evidence>
<keyword evidence="6" id="KW-1185">Reference proteome</keyword>
<feature type="domain" description="Pirin N-terminal" evidence="3">
    <location>
        <begin position="45"/>
        <end position="114"/>
    </location>
</feature>
<dbReference type="InterPro" id="IPR041602">
    <property type="entry name" value="Quercetinase_C"/>
</dbReference>
<proteinExistence type="inferred from homology"/>
<protein>
    <recommendedName>
        <fullName evidence="7">Pirin family protein</fullName>
    </recommendedName>
</protein>
<name>A0A2L0ID97_9GAMM</name>
<comment type="similarity">
    <text evidence="1 2">Belongs to the pirin family.</text>
</comment>
<dbReference type="SUPFAM" id="SSF51182">
    <property type="entry name" value="RmlC-like cupins"/>
    <property type="match status" value="1"/>
</dbReference>
<dbReference type="PANTHER" id="PTHR43212:SF3">
    <property type="entry name" value="QUERCETIN 2,3-DIOXYGENASE"/>
    <property type="match status" value="1"/>
</dbReference>